<dbReference type="PANTHER" id="PTHR31942:SF52">
    <property type="entry name" value="MLO-LIKE PROTEIN 1"/>
    <property type="match status" value="1"/>
</dbReference>
<feature type="transmembrane region" description="Helical" evidence="9">
    <location>
        <begin position="363"/>
        <end position="388"/>
    </location>
</feature>
<evidence type="ECO:0000313" key="10">
    <source>
        <dbReference type="EMBL" id="DAZ95115.1"/>
    </source>
</evidence>
<keyword evidence="7" id="KW-0568">Pathogenesis-related protein</keyword>
<feature type="compositionally biased region" description="Polar residues" evidence="8">
    <location>
        <begin position="218"/>
        <end position="232"/>
    </location>
</feature>
<feature type="compositionally biased region" description="Basic and acidic residues" evidence="8">
    <location>
        <begin position="202"/>
        <end position="217"/>
    </location>
</feature>
<dbReference type="GO" id="GO:0016020">
    <property type="term" value="C:membrane"/>
    <property type="evidence" value="ECO:0007669"/>
    <property type="project" value="UniProtKB-SubCell"/>
</dbReference>
<keyword evidence="5 9" id="KW-1133">Transmembrane helix</keyword>
<evidence type="ECO:0000313" key="11">
    <source>
        <dbReference type="Proteomes" id="UP001146120"/>
    </source>
</evidence>
<dbReference type="AlphaFoldDB" id="A0AAV2YLZ6"/>
<proteinExistence type="inferred from homology"/>
<feature type="transmembrane region" description="Helical" evidence="9">
    <location>
        <begin position="68"/>
        <end position="88"/>
    </location>
</feature>
<evidence type="ECO:0000256" key="8">
    <source>
        <dbReference type="SAM" id="MobiDB-lite"/>
    </source>
</evidence>
<feature type="region of interest" description="Disordered" evidence="8">
    <location>
        <begin position="593"/>
        <end position="672"/>
    </location>
</feature>
<feature type="transmembrane region" description="Helical" evidence="9">
    <location>
        <begin position="148"/>
        <end position="173"/>
    </location>
</feature>
<evidence type="ECO:0000256" key="4">
    <source>
        <dbReference type="ARBA" id="ARBA00022821"/>
    </source>
</evidence>
<keyword evidence="3 9" id="KW-0812">Transmembrane</keyword>
<accession>A0AAV2YLZ6</accession>
<dbReference type="PANTHER" id="PTHR31942">
    <property type="entry name" value="MLO-LIKE PROTEIN 1"/>
    <property type="match status" value="1"/>
</dbReference>
<dbReference type="EMBL" id="DAKRPA010000217">
    <property type="protein sequence ID" value="DAZ95115.1"/>
    <property type="molecule type" value="Genomic_DNA"/>
</dbReference>
<dbReference type="InterPro" id="IPR004326">
    <property type="entry name" value="Mlo"/>
</dbReference>
<keyword evidence="6 9" id="KW-0472">Membrane</keyword>
<dbReference type="GO" id="GO:0006952">
    <property type="term" value="P:defense response"/>
    <property type="evidence" value="ECO:0007669"/>
    <property type="project" value="UniProtKB-KW"/>
</dbReference>
<feature type="transmembrane region" description="Helical" evidence="9">
    <location>
        <begin position="497"/>
        <end position="515"/>
    </location>
</feature>
<evidence type="ECO:0000256" key="3">
    <source>
        <dbReference type="ARBA" id="ARBA00022692"/>
    </source>
</evidence>
<feature type="transmembrane region" description="Helical" evidence="9">
    <location>
        <begin position="333"/>
        <end position="357"/>
    </location>
</feature>
<feature type="transmembrane region" description="Helical" evidence="9">
    <location>
        <begin position="108"/>
        <end position="128"/>
    </location>
</feature>
<comment type="caution">
    <text evidence="10">The sequence shown here is derived from an EMBL/GenBank/DDBJ whole genome shotgun (WGS) entry which is preliminary data.</text>
</comment>
<evidence type="ECO:0008006" key="12">
    <source>
        <dbReference type="Google" id="ProtNLM"/>
    </source>
</evidence>
<evidence type="ECO:0000256" key="9">
    <source>
        <dbReference type="SAM" id="Phobius"/>
    </source>
</evidence>
<name>A0AAV2YLZ6_9STRA</name>
<evidence type="ECO:0000256" key="5">
    <source>
        <dbReference type="ARBA" id="ARBA00022989"/>
    </source>
</evidence>
<comment type="similarity">
    <text evidence="2">Belongs to the MLO family.</text>
</comment>
<evidence type="ECO:0000256" key="2">
    <source>
        <dbReference type="ARBA" id="ARBA00006574"/>
    </source>
</evidence>
<evidence type="ECO:0000256" key="6">
    <source>
        <dbReference type="ARBA" id="ARBA00023136"/>
    </source>
</evidence>
<evidence type="ECO:0000256" key="1">
    <source>
        <dbReference type="ARBA" id="ARBA00004141"/>
    </source>
</evidence>
<evidence type="ECO:0000256" key="7">
    <source>
        <dbReference type="ARBA" id="ARBA00023265"/>
    </source>
</evidence>
<gene>
    <name evidence="10" type="ORF">N0F65_009746</name>
</gene>
<dbReference type="Proteomes" id="UP001146120">
    <property type="component" value="Unassembled WGS sequence"/>
</dbReference>
<sequence length="789" mass="88978">MVFAQLDRSLADDNGNARRYLRSSSSGGSGGANGTTALSSRRAVCHDPHSFLGVGNIACVQDNLSTSVFLLALIIVVSIVFERVIHFIRRGIRCPQLRKIVNRIFEEVMVMGFISMIIFTCNTSGLLKKLNFTFNGLTATEQLHFYEFFHYIVFLTMIYFILIVLFLLFVGTVMPKIIWKIKQEQDVSDEEDEGDYDFDNAMTERDTHPTSDERVRQDTLSSVRPPYRSSTLRRGESGMDLVNGSRAYSLLLQRYQREGWCFRFNLVRQWHLWKSFEILAYNICQNRSGYLYKNPLEMERIFGVKPQRDERGVVSPAAQLTYERYHELCMRNLLFNITHLHFSAFFILLAICILPVMNPGYDHWIFIGVGSFLLMVNIAIFLKVGAILRGIVDDRLRVITTREIEMRLRATGRVRPLRPMGKHRPSLKALALGVRAIIRMQMSALCHRQLHYHDDRFWFNSPKFLLRMFQFATIGQAFYLVWLSLVQVESIVHYQHGWYILLIMVLLPFLALFVITPMTMPSLVLIMGLTGVFVELNGDSEGLAPSLKPAQAQARIRFMRRSFLKSYYTDNDEIQPPPLTSPVCLVDSMEAPPTPSPSNVYLRMYDSPTRPSASDCPSPVNSRRSFISDTEDSSAQSSARGRSKSAIVGGGTLPATRASTIHHPRADGVNSDNRRSFSLASFAAAGNAAMMPPSMYDWPYYRTLASQHQPAAAGAAASESIGDRIANEEFLPRTAQTTATQATTALLVTTASCAESVRSLSRHNSLDANNPTTPTLSGYCSKYGGYPEY</sequence>
<keyword evidence="11" id="KW-1185">Reference proteome</keyword>
<protein>
    <recommendedName>
        <fullName evidence="12">MLO-like protein</fullName>
    </recommendedName>
</protein>
<keyword evidence="4" id="KW-0611">Plant defense</keyword>
<comment type="subcellular location">
    <subcellularLocation>
        <location evidence="1">Membrane</location>
        <topology evidence="1">Multi-pass membrane protein</topology>
    </subcellularLocation>
</comment>
<organism evidence="10 11">
    <name type="scientific">Lagenidium giganteum</name>
    <dbReference type="NCBI Taxonomy" id="4803"/>
    <lineage>
        <taxon>Eukaryota</taxon>
        <taxon>Sar</taxon>
        <taxon>Stramenopiles</taxon>
        <taxon>Oomycota</taxon>
        <taxon>Peronosporomycetes</taxon>
        <taxon>Pythiales</taxon>
        <taxon>Pythiaceae</taxon>
    </lineage>
</organism>
<reference evidence="10" key="2">
    <citation type="journal article" date="2023" name="Microbiol Resour">
        <title>Decontamination and Annotation of the Draft Genome Sequence of the Oomycete Lagenidium giganteum ARSEF 373.</title>
        <authorList>
            <person name="Morgan W.R."/>
            <person name="Tartar A."/>
        </authorList>
    </citation>
    <scope>NUCLEOTIDE SEQUENCE</scope>
    <source>
        <strain evidence="10">ARSEF 373</strain>
    </source>
</reference>
<feature type="region of interest" description="Disordered" evidence="8">
    <location>
        <begin position="190"/>
        <end position="232"/>
    </location>
</feature>
<feature type="compositionally biased region" description="Polar residues" evidence="8">
    <location>
        <begin position="619"/>
        <end position="640"/>
    </location>
</feature>
<reference evidence="10" key="1">
    <citation type="submission" date="2022-11" db="EMBL/GenBank/DDBJ databases">
        <authorList>
            <person name="Morgan W.R."/>
            <person name="Tartar A."/>
        </authorList>
    </citation>
    <scope>NUCLEOTIDE SEQUENCE</scope>
    <source>
        <strain evidence="10">ARSEF 373</strain>
    </source>
</reference>